<gene>
    <name evidence="3" type="ORF">HMPREF3226_01167</name>
</gene>
<dbReference type="EMBL" id="LRQG01000088">
    <property type="protein sequence ID" value="KXA39763.1"/>
    <property type="molecule type" value="Genomic_DNA"/>
</dbReference>
<dbReference type="AlphaFoldDB" id="A0A133QAE8"/>
<protein>
    <recommendedName>
        <fullName evidence="5">Peptidase family M49</fullName>
    </recommendedName>
</protein>
<organism evidence="3 4">
    <name type="scientific">Prevotella corporis</name>
    <dbReference type="NCBI Taxonomy" id="28128"/>
    <lineage>
        <taxon>Bacteria</taxon>
        <taxon>Pseudomonadati</taxon>
        <taxon>Bacteroidota</taxon>
        <taxon>Bacteroidia</taxon>
        <taxon>Bacteroidales</taxon>
        <taxon>Prevotellaceae</taxon>
        <taxon>Prevotella</taxon>
    </lineage>
</organism>
<name>A0A133QAE8_9BACT</name>
<evidence type="ECO:0000256" key="2">
    <source>
        <dbReference type="ARBA" id="ARBA00022801"/>
    </source>
</evidence>
<comment type="caution">
    <text evidence="3">The sequence shown here is derived from an EMBL/GenBank/DDBJ whole genome shotgun (WGS) entry which is preliminary data.</text>
</comment>
<dbReference type="PANTHER" id="PTHR23422">
    <property type="entry name" value="DIPEPTIDYL PEPTIDASE III-RELATED"/>
    <property type="match status" value="1"/>
</dbReference>
<keyword evidence="1" id="KW-0479">Metal-binding</keyword>
<keyword evidence="4" id="KW-1185">Reference proteome</keyword>
<evidence type="ECO:0000256" key="1">
    <source>
        <dbReference type="ARBA" id="ARBA00022723"/>
    </source>
</evidence>
<dbReference type="STRING" id="28128.HMPREF3226_01167"/>
<sequence length="651" mass="74627">MLEDSFKYTDETFDDIQMLRYNLKGFEDLTLKQKKYIYCLSQATLYGRDITFDQFGKYNLKIRKALEAIYLSRLGDTSEDFKALKLYLKKVWFSNGIYHHYNSDKFVPGFSEDYFVNALNEIDLSLLGLDVKERADDFVKTITKVVFDPLFLPKGVNKKDGEDIIRTSACNYYENVSQCEVERFYSDKKSGCKMEAPSYGLNSKLIKVNGDIKEIVWKEDGLYGAAIKKIIEWLEKAEKYAENTAQGNIIRLLIAYYKSGNLQDFDKYSIAWVKEQDGQVDFINGFIEVYGDPLGYKGSWEGIVHYKDLEETKRTQLISENAQWFEDNSPIDVRFKKTQVKGVTANVVCAAMLGGDEYPSTAIGINLPNTDWVRAEHGSKSITISNLTHAYSEASKGNGMLEEFVIDEQMIDLIKKYGDITDNLHTDLHECLGHGSGKLLPNTDPDALKNYGNTIEEARADLFALYYISDSKLQSLGLLDSHDAFKAQYYTYMMNGLMTQLVRIKPGKQIEEAHMQNRALIARWALELGKSDSVVEMISNCDKTFIKINNYEALRDIFAYQLSEIQRIKSEGDYETGRLLVERYGKPINYNLHQEVLSRYGKLNIAPYKGFLNPKFGIIYGNEGEVIDIVLDYSEGYTEQMLRYSKDYSTL</sequence>
<dbReference type="InterPro" id="IPR039461">
    <property type="entry name" value="Peptidase_M49"/>
</dbReference>
<evidence type="ECO:0000313" key="4">
    <source>
        <dbReference type="Proteomes" id="UP000070533"/>
    </source>
</evidence>
<proteinExistence type="predicted"/>
<dbReference type="Pfam" id="PF03571">
    <property type="entry name" value="Peptidase_M49"/>
    <property type="match status" value="2"/>
</dbReference>
<keyword evidence="2" id="KW-0378">Hydrolase</keyword>
<dbReference type="Gene3D" id="3.30.540.30">
    <property type="match status" value="1"/>
</dbReference>
<evidence type="ECO:0008006" key="5">
    <source>
        <dbReference type="Google" id="ProtNLM"/>
    </source>
</evidence>
<reference evidence="4" key="1">
    <citation type="submission" date="2016-01" db="EMBL/GenBank/DDBJ databases">
        <authorList>
            <person name="Mitreva M."/>
            <person name="Pepin K.H."/>
            <person name="Mihindukulasuriya K.A."/>
            <person name="Fulton R."/>
            <person name="Fronick C."/>
            <person name="O'Laughlin M."/>
            <person name="Miner T."/>
            <person name="Herter B."/>
            <person name="Rosa B.A."/>
            <person name="Cordes M."/>
            <person name="Tomlinson C."/>
            <person name="Wollam A."/>
            <person name="Palsikar V.B."/>
            <person name="Mardis E.R."/>
            <person name="Wilson R.K."/>
        </authorList>
    </citation>
    <scope>NUCLEOTIDE SEQUENCE [LARGE SCALE GENOMIC DNA]</scope>
    <source>
        <strain evidence="4">MJR7716</strain>
    </source>
</reference>
<dbReference type="OrthoDB" id="9812747at2"/>
<dbReference type="PANTHER" id="PTHR23422:SF11">
    <property type="entry name" value="DIPEPTIDYL PEPTIDASE 3"/>
    <property type="match status" value="1"/>
</dbReference>
<dbReference type="eggNOG" id="COG0457">
    <property type="taxonomic scope" value="Bacteria"/>
</dbReference>
<evidence type="ECO:0000313" key="3">
    <source>
        <dbReference type="EMBL" id="KXA39763.1"/>
    </source>
</evidence>
<dbReference type="GO" id="GO:0016787">
    <property type="term" value="F:hydrolase activity"/>
    <property type="evidence" value="ECO:0007669"/>
    <property type="project" value="UniProtKB-KW"/>
</dbReference>
<dbReference type="RefSeq" id="WP_060940562.1">
    <property type="nucleotide sequence ID" value="NZ_KQ957242.1"/>
</dbReference>
<accession>A0A133QAE8</accession>
<dbReference type="Proteomes" id="UP000070533">
    <property type="component" value="Unassembled WGS sequence"/>
</dbReference>
<dbReference type="PATRIC" id="fig|28128.5.peg.1187"/>
<dbReference type="GO" id="GO:0046872">
    <property type="term" value="F:metal ion binding"/>
    <property type="evidence" value="ECO:0007669"/>
    <property type="project" value="UniProtKB-KW"/>
</dbReference>